<sequence length="283" mass="30912">MFDLLVPPPVSTLKIFQGQISASCFTQFSSIYSPLYSVLFSTLRSALRFLYSPLSTLCLLTFALQPLLPLPHPPALRQQPQQQTHNALISLSPATALITLILPSAVHIFATAALVFISGRWRSSVLVSVATAFVLAGYISRARVLSLVHQLAAGSSKIPTRKFESCWPTAMSSLVLRFSFSLSPATVTVLVSVSLAIGRSRCWFSFSFSFSPATALDLGLAGYAGCTSLPALPIIVARCLIHQHRCRAGGAFQMDLDVSFSHRKRHFSTPSTWQPNPQNECRR</sequence>
<keyword evidence="1" id="KW-0812">Transmembrane</keyword>
<feature type="transmembrane region" description="Helical" evidence="1">
    <location>
        <begin position="178"/>
        <end position="198"/>
    </location>
</feature>
<feature type="transmembrane region" description="Helical" evidence="1">
    <location>
        <begin position="49"/>
        <end position="68"/>
    </location>
</feature>
<proteinExistence type="predicted"/>
<evidence type="ECO:0000256" key="1">
    <source>
        <dbReference type="SAM" id="Phobius"/>
    </source>
</evidence>
<keyword evidence="1" id="KW-1133">Transmembrane helix</keyword>
<dbReference type="EMBL" id="ML220133">
    <property type="protein sequence ID" value="TGZ79230.1"/>
    <property type="molecule type" value="Genomic_DNA"/>
</dbReference>
<protein>
    <recommendedName>
        <fullName evidence="4">Transmembrane protein</fullName>
    </recommendedName>
</protein>
<dbReference type="Proteomes" id="UP000298138">
    <property type="component" value="Unassembled WGS sequence"/>
</dbReference>
<gene>
    <name evidence="2" type="ORF">EX30DRAFT_114531</name>
</gene>
<accession>A0A4S2MPX0</accession>
<reference evidence="2 3" key="1">
    <citation type="submission" date="2019-04" db="EMBL/GenBank/DDBJ databases">
        <title>Comparative genomics and transcriptomics to analyze fruiting body development in filamentous ascomycetes.</title>
        <authorList>
            <consortium name="DOE Joint Genome Institute"/>
            <person name="Lutkenhaus R."/>
            <person name="Traeger S."/>
            <person name="Breuer J."/>
            <person name="Kuo A."/>
            <person name="Lipzen A."/>
            <person name="Pangilinan J."/>
            <person name="Dilworth D."/>
            <person name="Sandor L."/>
            <person name="Poggeler S."/>
            <person name="Barry K."/>
            <person name="Grigoriev I.V."/>
            <person name="Nowrousian M."/>
        </authorList>
    </citation>
    <scope>NUCLEOTIDE SEQUENCE [LARGE SCALE GENOMIC DNA]</scope>
    <source>
        <strain evidence="2 3">CBS 389.68</strain>
    </source>
</reference>
<organism evidence="2 3">
    <name type="scientific">Ascodesmis nigricans</name>
    <dbReference type="NCBI Taxonomy" id="341454"/>
    <lineage>
        <taxon>Eukaryota</taxon>
        <taxon>Fungi</taxon>
        <taxon>Dikarya</taxon>
        <taxon>Ascomycota</taxon>
        <taxon>Pezizomycotina</taxon>
        <taxon>Pezizomycetes</taxon>
        <taxon>Pezizales</taxon>
        <taxon>Ascodesmidaceae</taxon>
        <taxon>Ascodesmis</taxon>
    </lineage>
</organism>
<name>A0A4S2MPX0_9PEZI</name>
<evidence type="ECO:0008006" key="4">
    <source>
        <dbReference type="Google" id="ProtNLM"/>
    </source>
</evidence>
<dbReference type="AlphaFoldDB" id="A0A4S2MPX0"/>
<feature type="transmembrane region" description="Helical" evidence="1">
    <location>
        <begin position="20"/>
        <end position="42"/>
    </location>
</feature>
<feature type="transmembrane region" description="Helical" evidence="1">
    <location>
        <begin position="124"/>
        <end position="141"/>
    </location>
</feature>
<evidence type="ECO:0000313" key="3">
    <source>
        <dbReference type="Proteomes" id="UP000298138"/>
    </source>
</evidence>
<keyword evidence="3" id="KW-1185">Reference proteome</keyword>
<dbReference type="InParanoid" id="A0A4S2MPX0"/>
<feature type="transmembrane region" description="Helical" evidence="1">
    <location>
        <begin position="88"/>
        <end position="117"/>
    </location>
</feature>
<keyword evidence="1" id="KW-0472">Membrane</keyword>
<evidence type="ECO:0000313" key="2">
    <source>
        <dbReference type="EMBL" id="TGZ79230.1"/>
    </source>
</evidence>